<dbReference type="RefSeq" id="WP_010745108.1">
    <property type="nucleotide sequence ID" value="NZ_BAAAXM010000043.1"/>
</dbReference>
<gene>
    <name evidence="1" type="ORF">P7D69_11365</name>
</gene>
<name>A0AAP5N5S5_9ENTE</name>
<dbReference type="PROSITE" id="PS51197">
    <property type="entry name" value="HTH_RRF2_2"/>
    <property type="match status" value="1"/>
</dbReference>
<dbReference type="PANTHER" id="PTHR33221">
    <property type="entry name" value="WINGED HELIX-TURN-HELIX TRANSCRIPTIONAL REGULATOR, RRF2 FAMILY"/>
    <property type="match status" value="1"/>
</dbReference>
<evidence type="ECO:0000313" key="1">
    <source>
        <dbReference type="EMBL" id="MDT2544940.1"/>
    </source>
</evidence>
<dbReference type="InterPro" id="IPR000944">
    <property type="entry name" value="Tscrpt_reg_Rrf2"/>
</dbReference>
<dbReference type="InterPro" id="IPR036388">
    <property type="entry name" value="WH-like_DNA-bd_sf"/>
</dbReference>
<dbReference type="InterPro" id="IPR036390">
    <property type="entry name" value="WH_DNA-bd_sf"/>
</dbReference>
<protein>
    <submittedName>
        <fullName evidence="1">Rrf2 family transcriptional regulator</fullName>
    </submittedName>
</protein>
<comment type="caution">
    <text evidence="1">The sequence shown here is derived from an EMBL/GenBank/DDBJ whole genome shotgun (WGS) entry which is preliminary data.</text>
</comment>
<proteinExistence type="predicted"/>
<reference evidence="1" key="1">
    <citation type="submission" date="2023-03" db="EMBL/GenBank/DDBJ databases">
        <authorList>
            <person name="Shen W."/>
            <person name="Cai J."/>
        </authorList>
    </citation>
    <scope>NUCLEOTIDE SEQUENCE</scope>
    <source>
        <strain evidence="1">Y15</strain>
    </source>
</reference>
<accession>A0AAP5N5S5</accession>
<evidence type="ECO:0000313" key="2">
    <source>
        <dbReference type="Proteomes" id="UP001254770"/>
    </source>
</evidence>
<dbReference type="GO" id="GO:0005829">
    <property type="term" value="C:cytosol"/>
    <property type="evidence" value="ECO:0007669"/>
    <property type="project" value="TreeGrafter"/>
</dbReference>
<dbReference type="Gene3D" id="1.10.10.10">
    <property type="entry name" value="Winged helix-like DNA-binding domain superfamily/Winged helix DNA-binding domain"/>
    <property type="match status" value="1"/>
</dbReference>
<dbReference type="GO" id="GO:0003700">
    <property type="term" value="F:DNA-binding transcription factor activity"/>
    <property type="evidence" value="ECO:0007669"/>
    <property type="project" value="TreeGrafter"/>
</dbReference>
<sequence length="159" mass="18107">MKLNNPFIQAIGIIVMLAELPENEALKSRELSKRMNVSHSYLIKVAKKLKDADLINSTASKSGGYTLKKDIDEITFLDIFDATEGKQSFIDGIDSTPIDSMFLSKEIVKEKRERIHEILDEAEADYRKKLSRYTISEAVPRDEQGAILQIDWKKVISEM</sequence>
<dbReference type="SUPFAM" id="SSF46785">
    <property type="entry name" value="Winged helix' DNA-binding domain"/>
    <property type="match status" value="1"/>
</dbReference>
<dbReference type="Pfam" id="PF02082">
    <property type="entry name" value="Rrf2"/>
    <property type="match status" value="1"/>
</dbReference>
<organism evidence="1 2">
    <name type="scientific">Enterococcus raffinosus</name>
    <dbReference type="NCBI Taxonomy" id="71452"/>
    <lineage>
        <taxon>Bacteria</taxon>
        <taxon>Bacillati</taxon>
        <taxon>Bacillota</taxon>
        <taxon>Bacilli</taxon>
        <taxon>Lactobacillales</taxon>
        <taxon>Enterococcaceae</taxon>
        <taxon>Enterococcus</taxon>
    </lineage>
</organism>
<dbReference type="EMBL" id="JARPXL010000010">
    <property type="protein sequence ID" value="MDT2544940.1"/>
    <property type="molecule type" value="Genomic_DNA"/>
</dbReference>
<dbReference type="Proteomes" id="UP001254770">
    <property type="component" value="Unassembled WGS sequence"/>
</dbReference>
<dbReference type="NCBIfam" id="TIGR00738">
    <property type="entry name" value="rrf2_super"/>
    <property type="match status" value="1"/>
</dbReference>
<dbReference type="GeneID" id="67041327"/>
<dbReference type="AlphaFoldDB" id="A0AAP5N5S5"/>
<dbReference type="PANTHER" id="PTHR33221:SF9">
    <property type="entry name" value="RRF2 FAMILY PROTEIN"/>
    <property type="match status" value="1"/>
</dbReference>